<sequence>MACADSLWEDKSIRFDMSHSDMRMRTGEKMLENIEDVEDTKGNSGDKGRMIITNLRIIWHSLAAPRINVCASPFPLSSSACRLPVRHDRENPNRKLGESRPLNPLHPTTAHELDRDCDVQKLRGITEAVDLLTKMNGTRYEFIFTSLLPRGDPLLFAAITSLHKAYQSSGMYRELKLRTALFQKKHLRLLPEEQVCSKISGVWNLASDQGNLGSFVITNVRVIWYSNSNEHFNLSLPFLHVGTVKLRDSKFGMALVLETSEVSGGYVLGFRLDPMEKMKEVQKEISALFRAFSQNPVFGVTYSTKGKPPSVEDGVDDKGWDVEEISSDLTKEEQGPDMLSAYILDGFTADSLPVFSLELGFAVEAIKDGFTLKSLWDVVPQAANA</sequence>
<evidence type="ECO:0000259" key="11">
    <source>
        <dbReference type="SMART" id="SM00683"/>
    </source>
</evidence>
<dbReference type="EMBL" id="LR901606">
    <property type="protein sequence ID" value="CAD7248984.1"/>
    <property type="molecule type" value="Genomic_DNA"/>
</dbReference>
<proteinExistence type="inferred from homology"/>
<evidence type="ECO:0000256" key="3">
    <source>
        <dbReference type="ARBA" id="ARBA00005822"/>
    </source>
</evidence>
<evidence type="ECO:0000256" key="4">
    <source>
        <dbReference type="ARBA" id="ARBA00022475"/>
    </source>
</evidence>
<dbReference type="AlphaFoldDB" id="A0A7R8XKT8"/>
<evidence type="ECO:0000256" key="5">
    <source>
        <dbReference type="ARBA" id="ARBA00022490"/>
    </source>
</evidence>
<dbReference type="Pfam" id="PF07289">
    <property type="entry name" value="BBL5"/>
    <property type="match status" value="2"/>
</dbReference>
<keyword evidence="4" id="KW-1003">Cell membrane</keyword>
<keyword evidence="6" id="KW-0969">Cilium</keyword>
<dbReference type="InterPro" id="IPR006606">
    <property type="entry name" value="BBL5"/>
</dbReference>
<keyword evidence="5" id="KW-0963">Cytoplasm</keyword>
<evidence type="ECO:0000256" key="7">
    <source>
        <dbReference type="ARBA" id="ARBA00023136"/>
    </source>
</evidence>
<evidence type="ECO:0000313" key="13">
    <source>
        <dbReference type="Proteomes" id="UP000677054"/>
    </source>
</evidence>
<dbReference type="GO" id="GO:0036064">
    <property type="term" value="C:ciliary basal body"/>
    <property type="evidence" value="ECO:0007669"/>
    <property type="project" value="TreeGrafter"/>
</dbReference>
<feature type="domain" description="BBSome complex member BBS5 PH" evidence="11">
    <location>
        <begin position="28"/>
        <end position="82"/>
    </location>
</feature>
<dbReference type="Proteomes" id="UP000677054">
    <property type="component" value="Unassembled WGS sequence"/>
</dbReference>
<dbReference type="GO" id="GO:0034451">
    <property type="term" value="C:centriolar satellite"/>
    <property type="evidence" value="ECO:0007669"/>
    <property type="project" value="UniProtKB-SubCell"/>
</dbReference>
<feature type="compositionally biased region" description="Basic and acidic residues" evidence="10">
    <location>
        <begin position="85"/>
        <end position="98"/>
    </location>
</feature>
<evidence type="ECO:0000256" key="2">
    <source>
        <dbReference type="ARBA" id="ARBA00004607"/>
    </source>
</evidence>
<accession>A0A7R8XKT8</accession>
<gene>
    <name evidence="12" type="ORF">DSTB1V02_LOCUS8785</name>
</gene>
<dbReference type="OrthoDB" id="10261999at2759"/>
<dbReference type="PANTHER" id="PTHR21351">
    <property type="entry name" value="BARDET-BIEDL SYNDROME PROTEIN 5"/>
    <property type="match status" value="1"/>
</dbReference>
<dbReference type="GO" id="GO:0060170">
    <property type="term" value="C:ciliary membrane"/>
    <property type="evidence" value="ECO:0007669"/>
    <property type="project" value="UniProtKB-SubCell"/>
</dbReference>
<protein>
    <recommendedName>
        <fullName evidence="11">BBSome complex member BBS5 PH domain-containing protein</fullName>
    </recommendedName>
</protein>
<feature type="domain" description="BBSome complex member BBS5 PH" evidence="11">
    <location>
        <begin position="193"/>
        <end position="247"/>
    </location>
</feature>
<dbReference type="InterPro" id="IPR014003">
    <property type="entry name" value="BBS5_PH"/>
</dbReference>
<keyword evidence="13" id="KW-1185">Reference proteome</keyword>
<evidence type="ECO:0000313" key="12">
    <source>
        <dbReference type="EMBL" id="CAD7248984.1"/>
    </source>
</evidence>
<feature type="region of interest" description="Disordered" evidence="10">
    <location>
        <begin position="85"/>
        <end position="110"/>
    </location>
</feature>
<keyword evidence="8" id="KW-0206">Cytoskeleton</keyword>
<organism evidence="12">
    <name type="scientific">Darwinula stevensoni</name>
    <dbReference type="NCBI Taxonomy" id="69355"/>
    <lineage>
        <taxon>Eukaryota</taxon>
        <taxon>Metazoa</taxon>
        <taxon>Ecdysozoa</taxon>
        <taxon>Arthropoda</taxon>
        <taxon>Crustacea</taxon>
        <taxon>Oligostraca</taxon>
        <taxon>Ostracoda</taxon>
        <taxon>Podocopa</taxon>
        <taxon>Podocopida</taxon>
        <taxon>Darwinulocopina</taxon>
        <taxon>Darwinuloidea</taxon>
        <taxon>Darwinulidae</taxon>
        <taxon>Darwinula</taxon>
    </lineage>
</organism>
<keyword evidence="9" id="KW-0966">Cell projection</keyword>
<dbReference type="GO" id="GO:0060271">
    <property type="term" value="P:cilium assembly"/>
    <property type="evidence" value="ECO:0007669"/>
    <property type="project" value="TreeGrafter"/>
</dbReference>
<reference evidence="12" key="1">
    <citation type="submission" date="2020-11" db="EMBL/GenBank/DDBJ databases">
        <authorList>
            <person name="Tran Van P."/>
        </authorList>
    </citation>
    <scope>NUCLEOTIDE SEQUENCE</scope>
</reference>
<dbReference type="SMART" id="SM00683">
    <property type="entry name" value="DM16"/>
    <property type="match status" value="2"/>
</dbReference>
<dbReference type="EMBL" id="CAJPEV010002089">
    <property type="protein sequence ID" value="CAG0895607.1"/>
    <property type="molecule type" value="Genomic_DNA"/>
</dbReference>
<comment type="subcellular location">
    <subcellularLocation>
        <location evidence="1">Cell projection</location>
        <location evidence="1">Cilium membrane</location>
    </subcellularLocation>
    <subcellularLocation>
        <location evidence="2">Cytoplasm</location>
        <location evidence="2">Cytoskeleton</location>
        <location evidence="2">Microtubule organizing center</location>
        <location evidence="2">Centrosome</location>
        <location evidence="2">Centriolar satellite</location>
    </subcellularLocation>
</comment>
<dbReference type="InterPro" id="IPR030804">
    <property type="entry name" value="BBS5/fem-3"/>
</dbReference>
<dbReference type="PANTHER" id="PTHR21351:SF0">
    <property type="entry name" value="BARDET-BIEDL SYNDROME 5 PROTEIN"/>
    <property type="match status" value="1"/>
</dbReference>
<evidence type="ECO:0000256" key="8">
    <source>
        <dbReference type="ARBA" id="ARBA00023212"/>
    </source>
</evidence>
<dbReference type="PIRSF" id="PIRSF010072">
    <property type="entry name" value="DUF1448"/>
    <property type="match status" value="1"/>
</dbReference>
<evidence type="ECO:0000256" key="1">
    <source>
        <dbReference type="ARBA" id="ARBA00004309"/>
    </source>
</evidence>
<dbReference type="GO" id="GO:0034464">
    <property type="term" value="C:BBSome"/>
    <property type="evidence" value="ECO:0007669"/>
    <property type="project" value="InterPro"/>
</dbReference>
<comment type="similarity">
    <text evidence="3">Belongs to the BBS5 family.</text>
</comment>
<dbReference type="GO" id="GO:0032266">
    <property type="term" value="F:phosphatidylinositol-3-phosphate binding"/>
    <property type="evidence" value="ECO:0007669"/>
    <property type="project" value="TreeGrafter"/>
</dbReference>
<keyword evidence="7" id="KW-0472">Membrane</keyword>
<name>A0A7R8XKT8_9CRUS</name>
<evidence type="ECO:0000256" key="6">
    <source>
        <dbReference type="ARBA" id="ARBA00023069"/>
    </source>
</evidence>
<evidence type="ECO:0000256" key="9">
    <source>
        <dbReference type="ARBA" id="ARBA00023273"/>
    </source>
</evidence>
<evidence type="ECO:0000256" key="10">
    <source>
        <dbReference type="SAM" id="MobiDB-lite"/>
    </source>
</evidence>